<keyword evidence="3" id="KW-1185">Reference proteome</keyword>
<reference evidence="2 3" key="1">
    <citation type="submission" date="2016-05" db="EMBL/GenBank/DDBJ databases">
        <title>Comparative genomics of biotechnologically important yeasts.</title>
        <authorList>
            <consortium name="DOE Joint Genome Institute"/>
            <person name="Riley R."/>
            <person name="Haridas S."/>
            <person name="Wolfe K.H."/>
            <person name="Lopes M.R."/>
            <person name="Hittinger C.T."/>
            <person name="Goker M."/>
            <person name="Salamov A."/>
            <person name="Wisecaver J."/>
            <person name="Long T.M."/>
            <person name="Aerts A.L."/>
            <person name="Barry K."/>
            <person name="Choi C."/>
            <person name="Clum A."/>
            <person name="Coughlan A.Y."/>
            <person name="Deshpande S."/>
            <person name="Douglass A.P."/>
            <person name="Hanson S.J."/>
            <person name="Klenk H.-P."/>
            <person name="LaButti K."/>
            <person name="Lapidus A."/>
            <person name="Lindquist E."/>
            <person name="Lipzen A."/>
            <person name="Meier-kolthoff J.P."/>
            <person name="Ohm R.A."/>
            <person name="Otillar R.P."/>
            <person name="Pangilinan J."/>
            <person name="Peng Y."/>
            <person name="Rokas A."/>
            <person name="Rosa C.A."/>
            <person name="Scheuner C."/>
            <person name="Sibirny A.A."/>
            <person name="Slot J.C."/>
            <person name="Stielow J.B."/>
            <person name="Sun H."/>
            <person name="Kurtzman C.P."/>
            <person name="Blackwell M."/>
            <person name="Grigoriev I.V."/>
            <person name="Jeffries T.W."/>
        </authorList>
    </citation>
    <scope>NUCLEOTIDE SEQUENCE [LARGE SCALE GENOMIC DNA]</scope>
    <source>
        <strain evidence="2 3">NRRL YB-4993</strain>
    </source>
</reference>
<dbReference type="OrthoDB" id="10457577at2759"/>
<protein>
    <submittedName>
        <fullName evidence="2">Uncharacterized protein</fullName>
    </submittedName>
</protein>
<dbReference type="GeneID" id="30027241"/>
<dbReference type="RefSeq" id="XP_018710259.1">
    <property type="nucleotide sequence ID" value="XM_018854265.1"/>
</dbReference>
<feature type="compositionally biased region" description="Basic and acidic residues" evidence="1">
    <location>
        <begin position="102"/>
        <end position="161"/>
    </location>
</feature>
<dbReference type="EMBL" id="LXTC01000005">
    <property type="protein sequence ID" value="OBA19734.1"/>
    <property type="molecule type" value="Genomic_DNA"/>
</dbReference>
<accession>A0A1A0H6L9</accession>
<dbReference type="AlphaFoldDB" id="A0A1A0H6L9"/>
<feature type="region of interest" description="Disordered" evidence="1">
    <location>
        <begin position="77"/>
        <end position="162"/>
    </location>
</feature>
<feature type="compositionally biased region" description="Basic and acidic residues" evidence="1">
    <location>
        <begin position="77"/>
        <end position="95"/>
    </location>
</feature>
<proteinExistence type="predicted"/>
<evidence type="ECO:0000256" key="1">
    <source>
        <dbReference type="SAM" id="MobiDB-lite"/>
    </source>
</evidence>
<evidence type="ECO:0000313" key="3">
    <source>
        <dbReference type="Proteomes" id="UP000092555"/>
    </source>
</evidence>
<evidence type="ECO:0000313" key="2">
    <source>
        <dbReference type="EMBL" id="OBA19734.1"/>
    </source>
</evidence>
<comment type="caution">
    <text evidence="2">The sequence shown here is derived from an EMBL/GenBank/DDBJ whole genome shotgun (WGS) entry which is preliminary data.</text>
</comment>
<sequence>MAQTLGELGYVKSDKFTEEVQENLSANQLSDIDVVPEKHGNQRTCKIISHKDGDKKGHEIVLPSEMSDRIENDKNAAAKLDGKTEDNKGKFEGKTEGNVGKFEGKTEGITEGSVDKFEGKTQCKTEGKIEGKSEGKFEGKTEGKFEGKTEGKTEGTTEHTRRYAISDSEEHEVWLKATPAVVCEP</sequence>
<dbReference type="Proteomes" id="UP000092555">
    <property type="component" value="Unassembled WGS sequence"/>
</dbReference>
<organism evidence="2 3">
    <name type="scientific">Metschnikowia bicuspidata var. bicuspidata NRRL YB-4993</name>
    <dbReference type="NCBI Taxonomy" id="869754"/>
    <lineage>
        <taxon>Eukaryota</taxon>
        <taxon>Fungi</taxon>
        <taxon>Dikarya</taxon>
        <taxon>Ascomycota</taxon>
        <taxon>Saccharomycotina</taxon>
        <taxon>Pichiomycetes</taxon>
        <taxon>Metschnikowiaceae</taxon>
        <taxon>Metschnikowia</taxon>
    </lineage>
</organism>
<name>A0A1A0H6L9_9ASCO</name>
<gene>
    <name evidence="2" type="ORF">METBIDRAFT_12784</name>
</gene>
<dbReference type="STRING" id="869754.A0A1A0H6L9"/>